<keyword evidence="4 5" id="KW-0472">Membrane</keyword>
<evidence type="ECO:0000313" key="6">
    <source>
        <dbReference type="EMBL" id="SVB41462.1"/>
    </source>
</evidence>
<evidence type="ECO:0000256" key="3">
    <source>
        <dbReference type="ARBA" id="ARBA00022989"/>
    </source>
</evidence>
<dbReference type="EMBL" id="UINC01040918">
    <property type="protein sequence ID" value="SVB41462.1"/>
    <property type="molecule type" value="Genomic_DNA"/>
</dbReference>
<dbReference type="InterPro" id="IPR007318">
    <property type="entry name" value="Phopholipid_MeTrfase"/>
</dbReference>
<feature type="transmembrane region" description="Helical" evidence="5">
    <location>
        <begin position="198"/>
        <end position="216"/>
    </location>
</feature>
<dbReference type="Pfam" id="PF04191">
    <property type="entry name" value="PEMT"/>
    <property type="match status" value="1"/>
</dbReference>
<keyword evidence="2 5" id="KW-0812">Transmembrane</keyword>
<evidence type="ECO:0000256" key="5">
    <source>
        <dbReference type="SAM" id="Phobius"/>
    </source>
</evidence>
<protein>
    <recommendedName>
        <fullName evidence="7">Steroid 5-alpha reductase C-terminal domain-containing protein</fullName>
    </recommendedName>
</protein>
<reference evidence="6" key="1">
    <citation type="submission" date="2018-05" db="EMBL/GenBank/DDBJ databases">
        <authorList>
            <person name="Lanie J.A."/>
            <person name="Ng W.-L."/>
            <person name="Kazmierczak K.M."/>
            <person name="Andrzejewski T.M."/>
            <person name="Davidsen T.M."/>
            <person name="Wayne K.J."/>
            <person name="Tettelin H."/>
            <person name="Glass J.I."/>
            <person name="Rusch D."/>
            <person name="Podicherti R."/>
            <person name="Tsui H.-C.T."/>
            <person name="Winkler M.E."/>
        </authorList>
    </citation>
    <scope>NUCLEOTIDE SEQUENCE</scope>
</reference>
<feature type="transmembrane region" description="Helical" evidence="5">
    <location>
        <begin position="51"/>
        <end position="70"/>
    </location>
</feature>
<keyword evidence="3 5" id="KW-1133">Transmembrane helix</keyword>
<organism evidence="6">
    <name type="scientific">marine metagenome</name>
    <dbReference type="NCBI Taxonomy" id="408172"/>
    <lineage>
        <taxon>unclassified sequences</taxon>
        <taxon>metagenomes</taxon>
        <taxon>ecological metagenomes</taxon>
    </lineage>
</organism>
<feature type="transmembrane region" description="Helical" evidence="5">
    <location>
        <begin position="27"/>
        <end position="45"/>
    </location>
</feature>
<dbReference type="GO" id="GO:0012505">
    <property type="term" value="C:endomembrane system"/>
    <property type="evidence" value="ECO:0007669"/>
    <property type="project" value="UniProtKB-SubCell"/>
</dbReference>
<accession>A0A382DTQ6</accession>
<evidence type="ECO:0000256" key="2">
    <source>
        <dbReference type="ARBA" id="ARBA00022692"/>
    </source>
</evidence>
<name>A0A382DTQ6_9ZZZZ</name>
<evidence type="ECO:0008006" key="7">
    <source>
        <dbReference type="Google" id="ProtNLM"/>
    </source>
</evidence>
<dbReference type="AlphaFoldDB" id="A0A382DTQ6"/>
<sequence>MNIFKNLWKTIDIALAMSGLRLDAGRYLFAWIPLLGASVWLVYQAEQSERLVEFAIGSWVFYYLGIGLILGTRIKRLMIDKLGRKNATKWYDTICGLMFFNIGCGVGAAALHAGGAIELSAALKWGLFGLLALAGFGVKFWSTWIVGVDTYYFRDLFLEQSHGEFSVKGPYKWLANPMYGVGNLHLYCSALFTESLFGLWYAIGCHISIYIFYFIVEKPFIRRTYHPA</sequence>
<proteinExistence type="predicted"/>
<evidence type="ECO:0000256" key="4">
    <source>
        <dbReference type="ARBA" id="ARBA00023136"/>
    </source>
</evidence>
<feature type="transmembrane region" description="Helical" evidence="5">
    <location>
        <begin position="125"/>
        <end position="152"/>
    </location>
</feature>
<feature type="transmembrane region" description="Helical" evidence="5">
    <location>
        <begin position="90"/>
        <end position="113"/>
    </location>
</feature>
<comment type="subcellular location">
    <subcellularLocation>
        <location evidence="1">Endomembrane system</location>
        <topology evidence="1">Multi-pass membrane protein</topology>
    </subcellularLocation>
</comment>
<gene>
    <name evidence="6" type="ORF">METZ01_LOCUS194316</name>
</gene>
<evidence type="ECO:0000256" key="1">
    <source>
        <dbReference type="ARBA" id="ARBA00004127"/>
    </source>
</evidence>